<accession>A0A4R6RDA7</accession>
<organism evidence="2 3">
    <name type="scientific">Oharaeibacter diazotrophicus</name>
    <dbReference type="NCBI Taxonomy" id="1920512"/>
    <lineage>
        <taxon>Bacteria</taxon>
        <taxon>Pseudomonadati</taxon>
        <taxon>Pseudomonadota</taxon>
        <taxon>Alphaproteobacteria</taxon>
        <taxon>Hyphomicrobiales</taxon>
        <taxon>Pleomorphomonadaceae</taxon>
        <taxon>Oharaeibacter</taxon>
    </lineage>
</organism>
<sequence length="85" mass="9169">MNIRDKIPGLDADALKTLRTNATRLSASGTPKQKDQARDVLILVDEEEANRREALPPAPPKTRRKTGTAGPSKAGRKGRLPNVAT</sequence>
<protein>
    <submittedName>
        <fullName evidence="2">Uncharacterized protein</fullName>
    </submittedName>
</protein>
<evidence type="ECO:0000313" key="2">
    <source>
        <dbReference type="EMBL" id="TDP84231.1"/>
    </source>
</evidence>
<dbReference type="OrthoDB" id="7193042at2"/>
<proteinExistence type="predicted"/>
<comment type="caution">
    <text evidence="2">The sequence shown here is derived from an EMBL/GenBank/DDBJ whole genome shotgun (WGS) entry which is preliminary data.</text>
</comment>
<keyword evidence="3" id="KW-1185">Reference proteome</keyword>
<evidence type="ECO:0000313" key="3">
    <source>
        <dbReference type="Proteomes" id="UP000294547"/>
    </source>
</evidence>
<dbReference type="EMBL" id="SNXY01000008">
    <property type="protein sequence ID" value="TDP84231.1"/>
    <property type="molecule type" value="Genomic_DNA"/>
</dbReference>
<gene>
    <name evidence="2" type="ORF">EDD54_2836</name>
</gene>
<dbReference type="RefSeq" id="WP_126540206.1">
    <property type="nucleotide sequence ID" value="NZ_BSPM01000002.1"/>
</dbReference>
<name>A0A4R6RDA7_9HYPH</name>
<feature type="region of interest" description="Disordered" evidence="1">
    <location>
        <begin position="45"/>
        <end position="85"/>
    </location>
</feature>
<dbReference type="AlphaFoldDB" id="A0A4R6RDA7"/>
<dbReference type="Proteomes" id="UP000294547">
    <property type="component" value="Unassembled WGS sequence"/>
</dbReference>
<evidence type="ECO:0000256" key="1">
    <source>
        <dbReference type="SAM" id="MobiDB-lite"/>
    </source>
</evidence>
<reference evidence="2 3" key="1">
    <citation type="submission" date="2019-03" db="EMBL/GenBank/DDBJ databases">
        <title>Genomic Encyclopedia of Type Strains, Phase IV (KMG-IV): sequencing the most valuable type-strain genomes for metagenomic binning, comparative biology and taxonomic classification.</title>
        <authorList>
            <person name="Goeker M."/>
        </authorList>
    </citation>
    <scope>NUCLEOTIDE SEQUENCE [LARGE SCALE GENOMIC DNA]</scope>
    <source>
        <strain evidence="2 3">DSM 102969</strain>
    </source>
</reference>